<dbReference type="Pfam" id="PF07005">
    <property type="entry name" value="SBD_N"/>
    <property type="match status" value="1"/>
</dbReference>
<dbReference type="Proteomes" id="UP001603013">
    <property type="component" value="Unassembled WGS sequence"/>
</dbReference>
<evidence type="ECO:0000259" key="9">
    <source>
        <dbReference type="Pfam" id="PF17042"/>
    </source>
</evidence>
<sequence length="424" mass="43994">MGLDSRRDAAEDQAASQAASQADSVESVAVLADDLTSAGDGAAPFRRAGHRARAFLHTSETPGTARVPDVAEGVIAVDLGSRLLEEAEAVRRTERAARSFAGADLLLKTVDSTLRGHFAAEIRAARAGSRRRAVVIAPAFPAEGRTTVRGVQHLGGVPVHDTDFARDPAHPVRTSDLRNLLPEADVVEPDEVGRLPELIGQGGLFVCSAATDADLDRLVSSAPRPRDVLWVGSPGLAAALARRHPRTPATSPPRLPAVHRPLIAVGSAHPASRRQLESLRARQDVACADSDDPTAAVDVLRRTSAPIMVVHTPDGRRAPGPSDTLTRDLARVVRGLAADGAADGLVLTGGETAVTVLEALGAAGIELYDEPEPGVARGLLIGPPGIPVLIKAGGFGDRATLDRLCRLLTGGGTEHADEQAGGDA</sequence>
<dbReference type="Pfam" id="PF17042">
    <property type="entry name" value="NBD_C"/>
    <property type="match status" value="1"/>
</dbReference>
<keyword evidence="3" id="KW-0547">Nucleotide-binding</keyword>
<feature type="region of interest" description="Disordered" evidence="7">
    <location>
        <begin position="1"/>
        <end position="26"/>
    </location>
</feature>
<evidence type="ECO:0000256" key="3">
    <source>
        <dbReference type="ARBA" id="ARBA00022741"/>
    </source>
</evidence>
<organism evidence="10 11">
    <name type="scientific">Streptomyces lateritius</name>
    <dbReference type="NCBI Taxonomy" id="67313"/>
    <lineage>
        <taxon>Bacteria</taxon>
        <taxon>Bacillati</taxon>
        <taxon>Actinomycetota</taxon>
        <taxon>Actinomycetes</taxon>
        <taxon>Kitasatosporales</taxon>
        <taxon>Streptomycetaceae</taxon>
        <taxon>Streptomyces</taxon>
    </lineage>
</organism>
<dbReference type="RefSeq" id="WP_391934374.1">
    <property type="nucleotide sequence ID" value="NZ_JBIBSM010000006.1"/>
</dbReference>
<keyword evidence="4 10" id="KW-0418">Kinase</keyword>
<reference evidence="10 11" key="1">
    <citation type="submission" date="2024-10" db="EMBL/GenBank/DDBJ databases">
        <title>The Natural Products Discovery Center: Release of the First 8490 Sequenced Strains for Exploring Actinobacteria Biosynthetic Diversity.</title>
        <authorList>
            <person name="Kalkreuter E."/>
            <person name="Kautsar S.A."/>
            <person name="Yang D."/>
            <person name="Bader C.D."/>
            <person name="Teijaro C.N."/>
            <person name="Fluegel L."/>
            <person name="Davis C.M."/>
            <person name="Simpson J.R."/>
            <person name="Lauterbach L."/>
            <person name="Steele A.D."/>
            <person name="Gui C."/>
            <person name="Meng S."/>
            <person name="Li G."/>
            <person name="Viehrig K."/>
            <person name="Ye F."/>
            <person name="Su P."/>
            <person name="Kiefer A.F."/>
            <person name="Nichols A."/>
            <person name="Cepeda A.J."/>
            <person name="Yan W."/>
            <person name="Fan B."/>
            <person name="Jiang Y."/>
            <person name="Adhikari A."/>
            <person name="Zheng C.-J."/>
            <person name="Schuster L."/>
            <person name="Cowan T.M."/>
            <person name="Smanski M.J."/>
            <person name="Chevrette M.G."/>
            <person name="De Carvalho L.P.S."/>
            <person name="Shen B."/>
        </authorList>
    </citation>
    <scope>NUCLEOTIDE SEQUENCE [LARGE SCALE GENOMIC DNA]</scope>
    <source>
        <strain evidence="10 11">NPDC015755</strain>
    </source>
</reference>
<feature type="domain" description="Four-carbon acid sugar kinase nucleotide binding" evidence="9">
    <location>
        <begin position="262"/>
        <end position="401"/>
    </location>
</feature>
<proteinExistence type="inferred from homology"/>
<feature type="compositionally biased region" description="Basic and acidic residues" evidence="7">
    <location>
        <begin position="1"/>
        <end position="10"/>
    </location>
</feature>
<keyword evidence="5" id="KW-0067">ATP-binding</keyword>
<dbReference type="InterPro" id="IPR031475">
    <property type="entry name" value="NBD_C"/>
</dbReference>
<name>A0ABW6YB09_9ACTN</name>
<comment type="similarity">
    <text evidence="1">Belongs to the four-carbon acid sugar kinase family.</text>
</comment>
<evidence type="ECO:0000256" key="6">
    <source>
        <dbReference type="ARBA" id="ARBA00023277"/>
    </source>
</evidence>
<evidence type="ECO:0000256" key="2">
    <source>
        <dbReference type="ARBA" id="ARBA00022679"/>
    </source>
</evidence>
<dbReference type="InterPro" id="IPR010737">
    <property type="entry name" value="4-carb_acid_sugar_kinase_N"/>
</dbReference>
<evidence type="ECO:0000313" key="10">
    <source>
        <dbReference type="EMBL" id="MFF8277010.1"/>
    </source>
</evidence>
<evidence type="ECO:0000259" key="8">
    <source>
        <dbReference type="Pfam" id="PF07005"/>
    </source>
</evidence>
<dbReference type="InterPro" id="IPR037051">
    <property type="entry name" value="4-carb_acid_sugar_kinase_N_sf"/>
</dbReference>
<accession>A0ABW6YB09</accession>
<evidence type="ECO:0000256" key="7">
    <source>
        <dbReference type="SAM" id="MobiDB-lite"/>
    </source>
</evidence>
<evidence type="ECO:0000256" key="1">
    <source>
        <dbReference type="ARBA" id="ARBA00005715"/>
    </source>
</evidence>
<dbReference type="SUPFAM" id="SSF142764">
    <property type="entry name" value="YgbK-like"/>
    <property type="match status" value="1"/>
</dbReference>
<feature type="domain" description="Four-carbon acid sugar kinase N-terminal" evidence="8">
    <location>
        <begin position="29"/>
        <end position="240"/>
    </location>
</feature>
<dbReference type="Gene3D" id="3.40.980.20">
    <property type="entry name" value="Four-carbon acid sugar kinase, nucleotide binding domain"/>
    <property type="match status" value="1"/>
</dbReference>
<gene>
    <name evidence="10" type="ORF">ACF05T_13020</name>
</gene>
<keyword evidence="11" id="KW-1185">Reference proteome</keyword>
<dbReference type="InterPro" id="IPR042213">
    <property type="entry name" value="NBD_C_sf"/>
</dbReference>
<protein>
    <submittedName>
        <fullName evidence="10">Four-carbon acid sugar kinase family protein</fullName>
        <ecNumber evidence="10">2.7.1.-</ecNumber>
    </submittedName>
</protein>
<keyword evidence="6" id="KW-0119">Carbohydrate metabolism</keyword>
<evidence type="ECO:0000256" key="4">
    <source>
        <dbReference type="ARBA" id="ARBA00022777"/>
    </source>
</evidence>
<keyword evidence="2 10" id="KW-0808">Transferase</keyword>
<dbReference type="Gene3D" id="3.40.50.10840">
    <property type="entry name" value="Putative sugar-binding, N-terminal domain"/>
    <property type="match status" value="1"/>
</dbReference>
<evidence type="ECO:0000313" key="11">
    <source>
        <dbReference type="Proteomes" id="UP001603013"/>
    </source>
</evidence>
<dbReference type="GO" id="GO:0016301">
    <property type="term" value="F:kinase activity"/>
    <property type="evidence" value="ECO:0007669"/>
    <property type="project" value="UniProtKB-KW"/>
</dbReference>
<feature type="compositionally biased region" description="Low complexity" evidence="7">
    <location>
        <begin position="12"/>
        <end position="26"/>
    </location>
</feature>
<evidence type="ECO:0000256" key="5">
    <source>
        <dbReference type="ARBA" id="ARBA00022840"/>
    </source>
</evidence>
<comment type="caution">
    <text evidence="10">The sequence shown here is derived from an EMBL/GenBank/DDBJ whole genome shotgun (WGS) entry which is preliminary data.</text>
</comment>
<dbReference type="EC" id="2.7.1.-" evidence="10"/>
<dbReference type="EMBL" id="JBIBSM010000006">
    <property type="protein sequence ID" value="MFF8277010.1"/>
    <property type="molecule type" value="Genomic_DNA"/>
</dbReference>